<comment type="caution">
    <text evidence="7">The sequence shown here is derived from an EMBL/GenBank/DDBJ whole genome shotgun (WGS) entry which is preliminary data.</text>
</comment>
<protein>
    <submittedName>
        <fullName evidence="7">AcrR family transcriptional regulator</fullName>
    </submittedName>
</protein>
<proteinExistence type="predicted"/>
<dbReference type="Proteomes" id="UP000546324">
    <property type="component" value="Unassembled WGS sequence"/>
</dbReference>
<accession>A0A7X0G0D6</accession>
<keyword evidence="8" id="KW-1185">Reference proteome</keyword>
<keyword evidence="3" id="KW-0804">Transcription</keyword>
<dbReference type="PROSITE" id="PS50977">
    <property type="entry name" value="HTH_TETR_2"/>
    <property type="match status" value="1"/>
</dbReference>
<dbReference type="PANTHER" id="PTHR30055:SF226">
    <property type="entry name" value="HTH-TYPE TRANSCRIPTIONAL REGULATOR PKSA"/>
    <property type="match status" value="1"/>
</dbReference>
<evidence type="ECO:0000313" key="7">
    <source>
        <dbReference type="EMBL" id="MBB6397055.1"/>
    </source>
</evidence>
<dbReference type="InterPro" id="IPR054129">
    <property type="entry name" value="DesT_TetR_C"/>
</dbReference>
<evidence type="ECO:0000256" key="3">
    <source>
        <dbReference type="ARBA" id="ARBA00023163"/>
    </source>
</evidence>
<name>A0A7X0G0D6_9ACTN</name>
<dbReference type="InterPro" id="IPR001647">
    <property type="entry name" value="HTH_TetR"/>
</dbReference>
<gene>
    <name evidence="7" type="ORF">BKA00_003969</name>
</gene>
<dbReference type="Pfam" id="PF00440">
    <property type="entry name" value="TetR_N"/>
    <property type="match status" value="1"/>
</dbReference>
<reference evidence="7 8" key="1">
    <citation type="submission" date="2020-08" db="EMBL/GenBank/DDBJ databases">
        <title>Sequencing the genomes of 1000 actinobacteria strains.</title>
        <authorList>
            <person name="Klenk H.-P."/>
        </authorList>
    </citation>
    <scope>NUCLEOTIDE SEQUENCE [LARGE SCALE GENOMIC DNA]</scope>
    <source>
        <strain evidence="7 8">DSM 43675</strain>
    </source>
</reference>
<evidence type="ECO:0000259" key="6">
    <source>
        <dbReference type="PROSITE" id="PS50977"/>
    </source>
</evidence>
<feature type="DNA-binding region" description="H-T-H motif" evidence="4">
    <location>
        <begin position="37"/>
        <end position="56"/>
    </location>
</feature>
<feature type="compositionally biased region" description="Basic residues" evidence="5">
    <location>
        <begin position="224"/>
        <end position="234"/>
    </location>
</feature>
<evidence type="ECO:0000256" key="4">
    <source>
        <dbReference type="PROSITE-ProRule" id="PRU00335"/>
    </source>
</evidence>
<keyword evidence="1" id="KW-0805">Transcription regulation</keyword>
<dbReference type="EMBL" id="JACHMQ010000001">
    <property type="protein sequence ID" value="MBB6397055.1"/>
    <property type="molecule type" value="Genomic_DNA"/>
</dbReference>
<feature type="region of interest" description="Disordered" evidence="5">
    <location>
        <begin position="214"/>
        <end position="234"/>
    </location>
</feature>
<dbReference type="Pfam" id="PF21943">
    <property type="entry name" value="TetR_C_46"/>
    <property type="match status" value="1"/>
</dbReference>
<dbReference type="RefSeq" id="WP_185027126.1">
    <property type="nucleotide sequence ID" value="NZ_JACHMQ010000001.1"/>
</dbReference>
<dbReference type="InterPro" id="IPR009057">
    <property type="entry name" value="Homeodomain-like_sf"/>
</dbReference>
<evidence type="ECO:0000313" key="8">
    <source>
        <dbReference type="Proteomes" id="UP000546324"/>
    </source>
</evidence>
<organism evidence="7 8">
    <name type="scientific">Actinomadura coerulea</name>
    <dbReference type="NCBI Taxonomy" id="46159"/>
    <lineage>
        <taxon>Bacteria</taxon>
        <taxon>Bacillati</taxon>
        <taxon>Actinomycetota</taxon>
        <taxon>Actinomycetes</taxon>
        <taxon>Streptosporangiales</taxon>
        <taxon>Thermomonosporaceae</taxon>
        <taxon>Actinomadura</taxon>
    </lineage>
</organism>
<dbReference type="GO" id="GO:0000976">
    <property type="term" value="F:transcription cis-regulatory region binding"/>
    <property type="evidence" value="ECO:0007669"/>
    <property type="project" value="TreeGrafter"/>
</dbReference>
<dbReference type="GO" id="GO:0003700">
    <property type="term" value="F:DNA-binding transcription factor activity"/>
    <property type="evidence" value="ECO:0007669"/>
    <property type="project" value="TreeGrafter"/>
</dbReference>
<dbReference type="SUPFAM" id="SSF46689">
    <property type="entry name" value="Homeodomain-like"/>
    <property type="match status" value="1"/>
</dbReference>
<sequence>MTGLQPDGAETPRVDRRVRLVTAASQLFSERAYDEVTTTEIARRAGVAYGLIAHHFTNKRGLYLATIRAAGEALRTLQETPPEGETPAERLRDAINRHITYMDRHAAGFLTLIRGGNGSDPEVRAIIEDLRWQGALRVLDALGAEHPVHPVLRASMRGWVGYLDELIVDHIQHHDVPQEHLVRLATSALTATLRTACSTTPDAGIAAATVDRLEDASAGTPGPRTKRQARKGTP</sequence>
<dbReference type="AlphaFoldDB" id="A0A7X0G0D6"/>
<keyword evidence="2 4" id="KW-0238">DNA-binding</keyword>
<evidence type="ECO:0000256" key="2">
    <source>
        <dbReference type="ARBA" id="ARBA00023125"/>
    </source>
</evidence>
<evidence type="ECO:0000256" key="5">
    <source>
        <dbReference type="SAM" id="MobiDB-lite"/>
    </source>
</evidence>
<dbReference type="Gene3D" id="1.10.357.10">
    <property type="entry name" value="Tetracycline Repressor, domain 2"/>
    <property type="match status" value="1"/>
</dbReference>
<dbReference type="PRINTS" id="PR00455">
    <property type="entry name" value="HTHTETR"/>
</dbReference>
<feature type="domain" description="HTH tetR-type" evidence="6">
    <location>
        <begin position="14"/>
        <end position="74"/>
    </location>
</feature>
<dbReference type="PANTHER" id="PTHR30055">
    <property type="entry name" value="HTH-TYPE TRANSCRIPTIONAL REGULATOR RUTR"/>
    <property type="match status" value="1"/>
</dbReference>
<evidence type="ECO:0000256" key="1">
    <source>
        <dbReference type="ARBA" id="ARBA00023015"/>
    </source>
</evidence>
<dbReference type="InterPro" id="IPR050109">
    <property type="entry name" value="HTH-type_TetR-like_transc_reg"/>
</dbReference>